<dbReference type="AlphaFoldDB" id="A0A0F9CYW7"/>
<accession>A0A0F9CYW7</accession>
<reference evidence="2" key="1">
    <citation type="journal article" date="2015" name="Nature">
        <title>Complex archaea that bridge the gap between prokaryotes and eukaryotes.</title>
        <authorList>
            <person name="Spang A."/>
            <person name="Saw J.H."/>
            <person name="Jorgensen S.L."/>
            <person name="Zaremba-Niedzwiedzka K."/>
            <person name="Martijn J."/>
            <person name="Lind A.E."/>
            <person name="van Eijk R."/>
            <person name="Schleper C."/>
            <person name="Guy L."/>
            <person name="Ettema T.J."/>
        </authorList>
    </citation>
    <scope>NUCLEOTIDE SEQUENCE</scope>
</reference>
<protein>
    <recommendedName>
        <fullName evidence="3">YtkA-like domain-containing protein</fullName>
    </recommendedName>
</protein>
<evidence type="ECO:0000313" key="2">
    <source>
        <dbReference type="EMBL" id="KKL54494.1"/>
    </source>
</evidence>
<organism evidence="2">
    <name type="scientific">marine sediment metagenome</name>
    <dbReference type="NCBI Taxonomy" id="412755"/>
    <lineage>
        <taxon>unclassified sequences</taxon>
        <taxon>metagenomes</taxon>
        <taxon>ecological metagenomes</taxon>
    </lineage>
</organism>
<name>A0A0F9CYW7_9ZZZZ</name>
<comment type="caution">
    <text evidence="2">The sequence shown here is derived from an EMBL/GenBank/DDBJ whole genome shotgun (WGS) entry which is preliminary data.</text>
</comment>
<feature type="transmembrane region" description="Helical" evidence="1">
    <location>
        <begin position="153"/>
        <end position="176"/>
    </location>
</feature>
<evidence type="ECO:0000256" key="1">
    <source>
        <dbReference type="SAM" id="Phobius"/>
    </source>
</evidence>
<keyword evidence="1" id="KW-0472">Membrane</keyword>
<gene>
    <name evidence="2" type="ORF">LCGC14_2264850</name>
</gene>
<proteinExistence type="predicted"/>
<feature type="transmembrane region" description="Helical" evidence="1">
    <location>
        <begin position="7"/>
        <end position="24"/>
    </location>
</feature>
<dbReference type="EMBL" id="LAZR01031180">
    <property type="protein sequence ID" value="KKL54494.1"/>
    <property type="molecule type" value="Genomic_DNA"/>
</dbReference>
<sequence length="183" mass="20671">MKGLKEIWGLVLPYFLVISVPWVFSHTDPPVMTLKIYPGMPTVSEEAKIKINLRGSNAGVPVLGAKIKIVLTDRDGNRLYFKVKPGDNGGDYLSTMDLPRPGMWKMRIEVKHQNELDFRHYMIRVISSDSGPQKVMKDETFLAMDKKDAHQPIPPLLVVEGYVFLILLLLATVSIIKRIQVGK</sequence>
<keyword evidence="1" id="KW-1133">Transmembrane helix</keyword>
<evidence type="ECO:0008006" key="3">
    <source>
        <dbReference type="Google" id="ProtNLM"/>
    </source>
</evidence>
<keyword evidence="1" id="KW-0812">Transmembrane</keyword>